<dbReference type="SUPFAM" id="SSF46785">
    <property type="entry name" value="Winged helix' DNA-binding domain"/>
    <property type="match status" value="1"/>
</dbReference>
<comment type="similarity">
    <text evidence="2">Belongs to the DtxR/MntR family.</text>
</comment>
<dbReference type="KEGG" id="pfre:RM25_1734"/>
<dbReference type="SUPFAM" id="SSF47979">
    <property type="entry name" value="Iron-dependent repressor protein, dimerization domain"/>
    <property type="match status" value="1"/>
</dbReference>
<reference evidence="9" key="1">
    <citation type="submission" date="2014-08" db="EMBL/GenBank/DDBJ databases">
        <authorList>
            <person name="Falentin Helene"/>
        </authorList>
    </citation>
    <scope>NUCLEOTIDE SEQUENCE</scope>
</reference>
<dbReference type="InterPro" id="IPR050536">
    <property type="entry name" value="DtxR_MntR_Metal-Reg"/>
</dbReference>
<dbReference type="PANTHER" id="PTHR33238">
    <property type="entry name" value="IRON (METAL) DEPENDENT REPRESSOR, DTXR FAMILY"/>
    <property type="match status" value="1"/>
</dbReference>
<evidence type="ECO:0000256" key="4">
    <source>
        <dbReference type="ARBA" id="ARBA00023004"/>
    </source>
</evidence>
<dbReference type="InterPro" id="IPR036388">
    <property type="entry name" value="WH-like_DNA-bd_sf"/>
</dbReference>
<evidence type="ECO:0000256" key="2">
    <source>
        <dbReference type="ARBA" id="ARBA00007871"/>
    </source>
</evidence>
<keyword evidence="6" id="KW-0238">DNA-binding</keyword>
<dbReference type="Gene3D" id="1.10.10.10">
    <property type="entry name" value="Winged helix-like DNA-binding domain superfamily/Winged helix DNA-binding domain"/>
    <property type="match status" value="1"/>
</dbReference>
<dbReference type="PROSITE" id="PS50944">
    <property type="entry name" value="HTH_DTXR"/>
    <property type="match status" value="1"/>
</dbReference>
<evidence type="ECO:0000259" key="8">
    <source>
        <dbReference type="PROSITE" id="PS50944"/>
    </source>
</evidence>
<dbReference type="AlphaFoldDB" id="A0A068VTA1"/>
<evidence type="ECO:0000256" key="7">
    <source>
        <dbReference type="ARBA" id="ARBA00023163"/>
    </source>
</evidence>
<dbReference type="Pfam" id="PF02742">
    <property type="entry name" value="Fe_dep_repr_C"/>
    <property type="match status" value="1"/>
</dbReference>
<dbReference type="PANTHER" id="PTHR33238:SF10">
    <property type="entry name" value="IRON-DEPENDENT REPRESSOR IDER"/>
    <property type="match status" value="1"/>
</dbReference>
<keyword evidence="4" id="KW-0408">Iron</keyword>
<dbReference type="GO" id="GO:0005737">
    <property type="term" value="C:cytoplasm"/>
    <property type="evidence" value="ECO:0007669"/>
    <property type="project" value="UniProtKB-SubCell"/>
</dbReference>
<feature type="domain" description="HTH dtxR-type" evidence="8">
    <location>
        <begin position="1"/>
        <end position="65"/>
    </location>
</feature>
<dbReference type="InterPro" id="IPR008988">
    <property type="entry name" value="Transcriptional_repressor_C"/>
</dbReference>
<accession>A0A068VTA1</accession>
<keyword evidence="5" id="KW-0805">Transcription regulation</keyword>
<dbReference type="InterPro" id="IPR001367">
    <property type="entry name" value="Fe_dep_repressor"/>
</dbReference>
<protein>
    <submittedName>
        <fullName evidence="9">Iron-dependent repressor</fullName>
    </submittedName>
</protein>
<evidence type="ECO:0000256" key="1">
    <source>
        <dbReference type="ARBA" id="ARBA00004496"/>
    </source>
</evidence>
<dbReference type="InterPro" id="IPR036421">
    <property type="entry name" value="Fe_dep_repressor_sf"/>
</dbReference>
<dbReference type="GeneID" id="61221579"/>
<dbReference type="InterPro" id="IPR022689">
    <property type="entry name" value="Iron_dep_repressor"/>
</dbReference>
<dbReference type="SMART" id="SM00529">
    <property type="entry name" value="HTH_DTXR"/>
    <property type="match status" value="1"/>
</dbReference>
<name>A0A068VTA1_PROFF</name>
<comment type="subcellular location">
    <subcellularLocation>
        <location evidence="1">Cytoplasm</location>
    </subcellularLocation>
</comment>
<dbReference type="RefSeq" id="WP_013161678.1">
    <property type="nucleotide sequence ID" value="NZ_CP010341.1"/>
</dbReference>
<organism evidence="9">
    <name type="scientific">Propionibacterium freudenreichii subsp. freudenreichii</name>
    <dbReference type="NCBI Taxonomy" id="66712"/>
    <lineage>
        <taxon>Bacteria</taxon>
        <taxon>Bacillati</taxon>
        <taxon>Actinomycetota</taxon>
        <taxon>Actinomycetes</taxon>
        <taxon>Propionibacteriales</taxon>
        <taxon>Propionibacteriaceae</taxon>
        <taxon>Propionibacterium</taxon>
    </lineage>
</organism>
<keyword evidence="7" id="KW-0804">Transcription</keyword>
<dbReference type="InterPro" id="IPR038157">
    <property type="entry name" value="FeoA_core_dom"/>
</dbReference>
<sequence length="225" mass="24745">MSELIDTTQMYLRTIYELLESGVEPRRARIVERLHQAGPTVSQTVARMERDGLLGLSHGRTIELSDTGYNEGRAVMRRHRLAECFIVNGLGMDYASAHDEACRWEHVMSEEVANRLCEMLGTPVSTPYGTPIPHPDAPEASSLEDYGVDLLEAEQKGLGKARFVLIDEYAQSDMDFLEAVDAAGIHPGATVDLSRDGEDYVVASEGGKALHVPEKYAPSLRVSAL</sequence>
<evidence type="ECO:0000256" key="6">
    <source>
        <dbReference type="ARBA" id="ARBA00023125"/>
    </source>
</evidence>
<dbReference type="EMBL" id="LM676434">
    <property type="protein sequence ID" value="CEP27291.1"/>
    <property type="molecule type" value="Genomic_DNA"/>
</dbReference>
<gene>
    <name evidence="9" type="primary">dtxR</name>
    <name evidence="9" type="ORF">PFCIRM138_00740</name>
</gene>
<dbReference type="GO" id="GO:0003700">
    <property type="term" value="F:DNA-binding transcription factor activity"/>
    <property type="evidence" value="ECO:0007669"/>
    <property type="project" value="InterPro"/>
</dbReference>
<dbReference type="GO" id="GO:0046983">
    <property type="term" value="F:protein dimerization activity"/>
    <property type="evidence" value="ECO:0007669"/>
    <property type="project" value="InterPro"/>
</dbReference>
<dbReference type="Pfam" id="PF01325">
    <property type="entry name" value="Fe_dep_repress"/>
    <property type="match status" value="1"/>
</dbReference>
<dbReference type="GO" id="GO:0045892">
    <property type="term" value="P:negative regulation of DNA-templated transcription"/>
    <property type="evidence" value="ECO:0007669"/>
    <property type="project" value="TreeGrafter"/>
</dbReference>
<dbReference type="GO" id="GO:0003677">
    <property type="term" value="F:DNA binding"/>
    <property type="evidence" value="ECO:0007669"/>
    <property type="project" value="UniProtKB-KW"/>
</dbReference>
<dbReference type="InterPro" id="IPR022687">
    <property type="entry name" value="HTH_DTXR"/>
</dbReference>
<dbReference type="InterPro" id="IPR036390">
    <property type="entry name" value="WH_DNA-bd_sf"/>
</dbReference>
<dbReference type="SUPFAM" id="SSF50037">
    <property type="entry name" value="C-terminal domain of transcriptional repressors"/>
    <property type="match status" value="1"/>
</dbReference>
<dbReference type="PATRIC" id="fig|66712.6.peg.1765"/>
<comment type="subunit">
    <text evidence="3">Homodimer.</text>
</comment>
<evidence type="ECO:0000256" key="5">
    <source>
        <dbReference type="ARBA" id="ARBA00023015"/>
    </source>
</evidence>
<dbReference type="Gene3D" id="2.30.30.90">
    <property type="match status" value="1"/>
</dbReference>
<evidence type="ECO:0000313" key="9">
    <source>
        <dbReference type="EMBL" id="CEP27291.1"/>
    </source>
</evidence>
<evidence type="ECO:0000256" key="3">
    <source>
        <dbReference type="ARBA" id="ARBA00011738"/>
    </source>
</evidence>
<dbReference type="GO" id="GO:0046914">
    <property type="term" value="F:transition metal ion binding"/>
    <property type="evidence" value="ECO:0007669"/>
    <property type="project" value="InterPro"/>
</dbReference>
<proteinExistence type="inferred from homology"/>